<proteinExistence type="predicted"/>
<dbReference type="AlphaFoldDB" id="A0A4Z2IMZ4"/>
<sequence length="64" mass="6607">MTSAVPLPCWVSAHSSTREVSKPSIAVTVLLASTVALLGSNVTTGFFAVLTSSFIIRAGKRLAS</sequence>
<dbReference type="EMBL" id="SRLO01000072">
    <property type="protein sequence ID" value="TNN78592.1"/>
    <property type="molecule type" value="Genomic_DNA"/>
</dbReference>
<protein>
    <submittedName>
        <fullName evidence="2">Uncharacterized protein</fullName>
    </submittedName>
</protein>
<dbReference type="Proteomes" id="UP000314294">
    <property type="component" value="Unassembled WGS sequence"/>
</dbReference>
<reference evidence="2 3" key="1">
    <citation type="submission" date="2019-03" db="EMBL/GenBank/DDBJ databases">
        <title>First draft genome of Liparis tanakae, snailfish: a comprehensive survey of snailfish specific genes.</title>
        <authorList>
            <person name="Kim W."/>
            <person name="Song I."/>
            <person name="Jeong J.-H."/>
            <person name="Kim D."/>
            <person name="Kim S."/>
            <person name="Ryu S."/>
            <person name="Song J.Y."/>
            <person name="Lee S.K."/>
        </authorList>
    </citation>
    <scope>NUCLEOTIDE SEQUENCE [LARGE SCALE GENOMIC DNA]</scope>
    <source>
        <tissue evidence="2">Muscle</tissue>
    </source>
</reference>
<keyword evidence="1" id="KW-0472">Membrane</keyword>
<keyword evidence="1" id="KW-1133">Transmembrane helix</keyword>
<gene>
    <name evidence="2" type="ORF">EYF80_011187</name>
</gene>
<comment type="caution">
    <text evidence="2">The sequence shown here is derived from an EMBL/GenBank/DDBJ whole genome shotgun (WGS) entry which is preliminary data.</text>
</comment>
<evidence type="ECO:0000256" key="1">
    <source>
        <dbReference type="SAM" id="Phobius"/>
    </source>
</evidence>
<organism evidence="2 3">
    <name type="scientific">Liparis tanakae</name>
    <name type="common">Tanaka's snailfish</name>
    <dbReference type="NCBI Taxonomy" id="230148"/>
    <lineage>
        <taxon>Eukaryota</taxon>
        <taxon>Metazoa</taxon>
        <taxon>Chordata</taxon>
        <taxon>Craniata</taxon>
        <taxon>Vertebrata</taxon>
        <taxon>Euteleostomi</taxon>
        <taxon>Actinopterygii</taxon>
        <taxon>Neopterygii</taxon>
        <taxon>Teleostei</taxon>
        <taxon>Neoteleostei</taxon>
        <taxon>Acanthomorphata</taxon>
        <taxon>Eupercaria</taxon>
        <taxon>Perciformes</taxon>
        <taxon>Cottioidei</taxon>
        <taxon>Cottales</taxon>
        <taxon>Liparidae</taxon>
        <taxon>Liparis</taxon>
    </lineage>
</organism>
<feature type="transmembrane region" description="Helical" evidence="1">
    <location>
        <begin position="25"/>
        <end position="56"/>
    </location>
</feature>
<name>A0A4Z2IMZ4_9TELE</name>
<keyword evidence="1" id="KW-0812">Transmembrane</keyword>
<keyword evidence="3" id="KW-1185">Reference proteome</keyword>
<evidence type="ECO:0000313" key="2">
    <source>
        <dbReference type="EMBL" id="TNN78592.1"/>
    </source>
</evidence>
<evidence type="ECO:0000313" key="3">
    <source>
        <dbReference type="Proteomes" id="UP000314294"/>
    </source>
</evidence>
<accession>A0A4Z2IMZ4</accession>